<feature type="transmembrane region" description="Helical" evidence="7">
    <location>
        <begin position="98"/>
        <end position="117"/>
    </location>
</feature>
<evidence type="ECO:0000256" key="5">
    <source>
        <dbReference type="ARBA" id="ARBA00022989"/>
    </source>
</evidence>
<feature type="transmembrane region" description="Helical" evidence="7">
    <location>
        <begin position="55"/>
        <end position="78"/>
    </location>
</feature>
<accession>A0A1F6BUT0</accession>
<protein>
    <recommendedName>
        <fullName evidence="8">Phosphatidic acid phosphatase type 2/haloperoxidase domain-containing protein</fullName>
    </recommendedName>
</protein>
<dbReference type="Pfam" id="PF01569">
    <property type="entry name" value="PAP2"/>
    <property type="match status" value="1"/>
</dbReference>
<dbReference type="Proteomes" id="UP000176996">
    <property type="component" value="Unassembled WGS sequence"/>
</dbReference>
<organism evidence="9 10">
    <name type="scientific">Candidatus Jorgensenbacteria bacterium RIFCSPLOWO2_01_FULL_45_25b</name>
    <dbReference type="NCBI Taxonomy" id="1798471"/>
    <lineage>
        <taxon>Bacteria</taxon>
        <taxon>Candidatus Joergenseniibacteriota</taxon>
    </lineage>
</organism>
<dbReference type="Gene3D" id="1.20.144.10">
    <property type="entry name" value="Phosphatidic acid phosphatase type 2/haloperoxidase"/>
    <property type="match status" value="1"/>
</dbReference>
<gene>
    <name evidence="9" type="ORF">A3A21_00345</name>
</gene>
<evidence type="ECO:0000256" key="3">
    <source>
        <dbReference type="ARBA" id="ARBA00022692"/>
    </source>
</evidence>
<dbReference type="InterPro" id="IPR000326">
    <property type="entry name" value="PAP2/HPO"/>
</dbReference>
<evidence type="ECO:0000256" key="2">
    <source>
        <dbReference type="ARBA" id="ARBA00022475"/>
    </source>
</evidence>
<feature type="transmembrane region" description="Helical" evidence="7">
    <location>
        <begin position="22"/>
        <end position="43"/>
    </location>
</feature>
<keyword evidence="2" id="KW-1003">Cell membrane</keyword>
<proteinExistence type="predicted"/>
<sequence length="182" mass="21343">MDFALFHFLRSLIGRSPFLDDAVLFFARFFPYFIIFALFLFLLRKIHGWKKRLYVFLTLALSVILSRGIIVEVIRFFYHRSRPFLVLDFTPLFPAESFSFPSGHAAFFFALSFVIFYLDRRWGYWFLGASLLNGLARVVSGVHWPSDILAGILLGFFGFLCVYYFLNPKRAFLSKKESIQIE</sequence>
<dbReference type="SMART" id="SM00014">
    <property type="entry name" value="acidPPc"/>
    <property type="match status" value="1"/>
</dbReference>
<feature type="domain" description="Phosphatidic acid phosphatase type 2/haloperoxidase" evidence="8">
    <location>
        <begin position="55"/>
        <end position="163"/>
    </location>
</feature>
<dbReference type="PANTHER" id="PTHR14969">
    <property type="entry name" value="SPHINGOSINE-1-PHOSPHATE PHOSPHOHYDROLASE"/>
    <property type="match status" value="1"/>
</dbReference>
<dbReference type="STRING" id="1798471.A3A21_00345"/>
<evidence type="ECO:0000313" key="9">
    <source>
        <dbReference type="EMBL" id="OGG40681.1"/>
    </source>
</evidence>
<evidence type="ECO:0000256" key="6">
    <source>
        <dbReference type="ARBA" id="ARBA00023136"/>
    </source>
</evidence>
<keyword evidence="6 7" id="KW-0472">Membrane</keyword>
<keyword evidence="4" id="KW-0378">Hydrolase</keyword>
<feature type="transmembrane region" description="Helical" evidence="7">
    <location>
        <begin position="148"/>
        <end position="166"/>
    </location>
</feature>
<evidence type="ECO:0000259" key="8">
    <source>
        <dbReference type="SMART" id="SM00014"/>
    </source>
</evidence>
<evidence type="ECO:0000256" key="7">
    <source>
        <dbReference type="SAM" id="Phobius"/>
    </source>
</evidence>
<dbReference type="PANTHER" id="PTHR14969:SF62">
    <property type="entry name" value="DECAPRENYLPHOSPHORYL-5-PHOSPHORIBOSE PHOSPHATASE RV3807C-RELATED"/>
    <property type="match status" value="1"/>
</dbReference>
<evidence type="ECO:0000313" key="10">
    <source>
        <dbReference type="Proteomes" id="UP000176996"/>
    </source>
</evidence>
<evidence type="ECO:0000256" key="1">
    <source>
        <dbReference type="ARBA" id="ARBA00004651"/>
    </source>
</evidence>
<comment type="subcellular location">
    <subcellularLocation>
        <location evidence="1">Cell membrane</location>
        <topology evidence="1">Multi-pass membrane protein</topology>
    </subcellularLocation>
</comment>
<feature type="transmembrane region" description="Helical" evidence="7">
    <location>
        <begin position="124"/>
        <end position="142"/>
    </location>
</feature>
<dbReference type="EMBL" id="MFKK01000021">
    <property type="protein sequence ID" value="OGG40681.1"/>
    <property type="molecule type" value="Genomic_DNA"/>
</dbReference>
<name>A0A1F6BUT0_9BACT</name>
<reference evidence="9 10" key="1">
    <citation type="journal article" date="2016" name="Nat. Commun.">
        <title>Thousands of microbial genomes shed light on interconnected biogeochemical processes in an aquifer system.</title>
        <authorList>
            <person name="Anantharaman K."/>
            <person name="Brown C.T."/>
            <person name="Hug L.A."/>
            <person name="Sharon I."/>
            <person name="Castelle C.J."/>
            <person name="Probst A.J."/>
            <person name="Thomas B.C."/>
            <person name="Singh A."/>
            <person name="Wilkins M.J."/>
            <person name="Karaoz U."/>
            <person name="Brodie E.L."/>
            <person name="Williams K.H."/>
            <person name="Hubbard S.S."/>
            <person name="Banfield J.F."/>
        </authorList>
    </citation>
    <scope>NUCLEOTIDE SEQUENCE [LARGE SCALE GENOMIC DNA]</scope>
</reference>
<comment type="caution">
    <text evidence="9">The sequence shown here is derived from an EMBL/GenBank/DDBJ whole genome shotgun (WGS) entry which is preliminary data.</text>
</comment>
<dbReference type="SUPFAM" id="SSF48317">
    <property type="entry name" value="Acid phosphatase/Vanadium-dependent haloperoxidase"/>
    <property type="match status" value="1"/>
</dbReference>
<keyword evidence="5 7" id="KW-1133">Transmembrane helix</keyword>
<dbReference type="InterPro" id="IPR036938">
    <property type="entry name" value="PAP2/HPO_sf"/>
</dbReference>
<dbReference type="GO" id="GO:0016787">
    <property type="term" value="F:hydrolase activity"/>
    <property type="evidence" value="ECO:0007669"/>
    <property type="project" value="UniProtKB-KW"/>
</dbReference>
<keyword evidence="3 7" id="KW-0812">Transmembrane</keyword>
<dbReference type="GO" id="GO:0005886">
    <property type="term" value="C:plasma membrane"/>
    <property type="evidence" value="ECO:0007669"/>
    <property type="project" value="UniProtKB-SubCell"/>
</dbReference>
<dbReference type="AlphaFoldDB" id="A0A1F6BUT0"/>
<evidence type="ECO:0000256" key="4">
    <source>
        <dbReference type="ARBA" id="ARBA00022801"/>
    </source>
</evidence>